<evidence type="ECO:0000259" key="5">
    <source>
        <dbReference type="PROSITE" id="PS50931"/>
    </source>
</evidence>
<dbReference type="Pfam" id="PF00126">
    <property type="entry name" value="HTH_1"/>
    <property type="match status" value="1"/>
</dbReference>
<proteinExistence type="inferred from homology"/>
<dbReference type="EMBL" id="WTYA01000006">
    <property type="protein sequence ID" value="MXP29045.1"/>
    <property type="molecule type" value="Genomic_DNA"/>
</dbReference>
<dbReference type="CDD" id="cd08474">
    <property type="entry name" value="PBP2_CrgA_like_5"/>
    <property type="match status" value="1"/>
</dbReference>
<dbReference type="Pfam" id="PF03466">
    <property type="entry name" value="LysR_substrate"/>
    <property type="match status" value="1"/>
</dbReference>
<accession>A0A845AJK8</accession>
<evidence type="ECO:0000256" key="4">
    <source>
        <dbReference type="ARBA" id="ARBA00023163"/>
    </source>
</evidence>
<feature type="domain" description="HTH lysR-type" evidence="5">
    <location>
        <begin position="1"/>
        <end position="60"/>
    </location>
</feature>
<comment type="caution">
    <text evidence="6">The sequence shown here is derived from an EMBL/GenBank/DDBJ whole genome shotgun (WGS) entry which is preliminary data.</text>
</comment>
<organism evidence="6 7">
    <name type="scientific">Qipengyuania algicida</name>
    <dbReference type="NCBI Taxonomy" id="1836209"/>
    <lineage>
        <taxon>Bacteria</taxon>
        <taxon>Pseudomonadati</taxon>
        <taxon>Pseudomonadota</taxon>
        <taxon>Alphaproteobacteria</taxon>
        <taxon>Sphingomonadales</taxon>
        <taxon>Erythrobacteraceae</taxon>
        <taxon>Qipengyuania</taxon>
    </lineage>
</organism>
<dbReference type="Gene3D" id="1.10.10.10">
    <property type="entry name" value="Winged helix-like DNA-binding domain superfamily/Winged helix DNA-binding domain"/>
    <property type="match status" value="1"/>
</dbReference>
<dbReference type="SUPFAM" id="SSF46785">
    <property type="entry name" value="Winged helix' DNA-binding domain"/>
    <property type="match status" value="1"/>
</dbReference>
<dbReference type="Proteomes" id="UP000439780">
    <property type="component" value="Unassembled WGS sequence"/>
</dbReference>
<dbReference type="Gene3D" id="3.40.190.290">
    <property type="match status" value="1"/>
</dbReference>
<keyword evidence="2" id="KW-0805">Transcription regulation</keyword>
<dbReference type="InterPro" id="IPR036390">
    <property type="entry name" value="WH_DNA-bd_sf"/>
</dbReference>
<dbReference type="InterPro" id="IPR058163">
    <property type="entry name" value="LysR-type_TF_proteobact-type"/>
</dbReference>
<sequence length="303" mass="33202">MRANYSDLAAFAAVVRAGGFRAAAVSGQQSASVLSDAVKRLEESVGMRLLNRTTRKVATTEAGRRLFERLDPALGEVSAALDVLEDMRGRPAGKLTLNVPLSVVRSALMDIVPEFLASHPDITLDLNIDESFVDVVAAGCDAGIRYEERLEQDMIAIPIGPRRQRFAAAASPSYLDRKGLPQVPADLLRHSCLRGRFASGSMPTWEFEKDGQTLFVDPDGPMIVTIGAGIELVVQTAVAGGGIVYLFEDWLQPLFKSGELEPVLADWWPEFSGPFLYYPGRRLVPPPLRAFIDFVRRRPHPKA</sequence>
<dbReference type="GO" id="GO:0003677">
    <property type="term" value="F:DNA binding"/>
    <property type="evidence" value="ECO:0007669"/>
    <property type="project" value="UniProtKB-KW"/>
</dbReference>
<dbReference type="PANTHER" id="PTHR30537">
    <property type="entry name" value="HTH-TYPE TRANSCRIPTIONAL REGULATOR"/>
    <property type="match status" value="1"/>
</dbReference>
<evidence type="ECO:0000313" key="6">
    <source>
        <dbReference type="EMBL" id="MXP29045.1"/>
    </source>
</evidence>
<protein>
    <submittedName>
        <fullName evidence="6">LysR family transcriptional regulator</fullName>
    </submittedName>
</protein>
<evidence type="ECO:0000256" key="3">
    <source>
        <dbReference type="ARBA" id="ARBA00023125"/>
    </source>
</evidence>
<dbReference type="InterPro" id="IPR000847">
    <property type="entry name" value="LysR_HTH_N"/>
</dbReference>
<gene>
    <name evidence="6" type="ORF">GRI58_09435</name>
</gene>
<keyword evidence="4" id="KW-0804">Transcription</keyword>
<keyword evidence="3" id="KW-0238">DNA-binding</keyword>
<dbReference type="OrthoDB" id="9813056at2"/>
<dbReference type="PANTHER" id="PTHR30537:SF5">
    <property type="entry name" value="HTH-TYPE TRANSCRIPTIONAL ACTIVATOR TTDR-RELATED"/>
    <property type="match status" value="1"/>
</dbReference>
<dbReference type="GO" id="GO:0003700">
    <property type="term" value="F:DNA-binding transcription factor activity"/>
    <property type="evidence" value="ECO:0007669"/>
    <property type="project" value="InterPro"/>
</dbReference>
<dbReference type="AlphaFoldDB" id="A0A845AJK8"/>
<dbReference type="RefSeq" id="WP_160753341.1">
    <property type="nucleotide sequence ID" value="NZ_WTYA01000006.1"/>
</dbReference>
<name>A0A845AJK8_9SPHN</name>
<evidence type="ECO:0000313" key="7">
    <source>
        <dbReference type="Proteomes" id="UP000439780"/>
    </source>
</evidence>
<reference evidence="6 7" key="1">
    <citation type="submission" date="2019-12" db="EMBL/GenBank/DDBJ databases">
        <title>Genomic-based taxomic classification of the family Erythrobacteraceae.</title>
        <authorList>
            <person name="Xu L."/>
        </authorList>
    </citation>
    <scope>NUCLEOTIDE SEQUENCE [LARGE SCALE GENOMIC DNA]</scope>
    <source>
        <strain evidence="6 7">KEMB 9005-328</strain>
    </source>
</reference>
<keyword evidence="7" id="KW-1185">Reference proteome</keyword>
<dbReference type="InterPro" id="IPR036388">
    <property type="entry name" value="WH-like_DNA-bd_sf"/>
</dbReference>
<dbReference type="FunFam" id="1.10.10.10:FF:000001">
    <property type="entry name" value="LysR family transcriptional regulator"/>
    <property type="match status" value="1"/>
</dbReference>
<evidence type="ECO:0000256" key="2">
    <source>
        <dbReference type="ARBA" id="ARBA00023015"/>
    </source>
</evidence>
<dbReference type="InterPro" id="IPR005119">
    <property type="entry name" value="LysR_subst-bd"/>
</dbReference>
<dbReference type="SUPFAM" id="SSF53850">
    <property type="entry name" value="Periplasmic binding protein-like II"/>
    <property type="match status" value="1"/>
</dbReference>
<evidence type="ECO:0000256" key="1">
    <source>
        <dbReference type="ARBA" id="ARBA00009437"/>
    </source>
</evidence>
<comment type="similarity">
    <text evidence="1">Belongs to the LysR transcriptional regulatory family.</text>
</comment>
<dbReference type="PROSITE" id="PS50931">
    <property type="entry name" value="HTH_LYSR"/>
    <property type="match status" value="1"/>
</dbReference>